<evidence type="ECO:0000256" key="1">
    <source>
        <dbReference type="ARBA" id="ARBA00009183"/>
    </source>
</evidence>
<proteinExistence type="inferred from homology"/>
<dbReference type="PIRSF" id="PIRSF000332">
    <property type="entry name" value="FMO"/>
    <property type="match status" value="1"/>
</dbReference>
<keyword evidence="5" id="KW-0560">Oxidoreductase</keyword>
<keyword evidence="6" id="KW-0503">Monooxygenase</keyword>
<reference evidence="6" key="1">
    <citation type="submission" date="2020-04" db="EMBL/GenBank/DDBJ databases">
        <title>Draft genome resource of the tomato pathogen Pseudocercospora fuligena.</title>
        <authorList>
            <person name="Zaccaron A."/>
        </authorList>
    </citation>
    <scope>NUCLEOTIDE SEQUENCE</scope>
    <source>
        <strain evidence="6">PF001</strain>
    </source>
</reference>
<keyword evidence="2" id="KW-0285">Flavoprotein</keyword>
<dbReference type="EMBL" id="JABCIY010000278">
    <property type="protein sequence ID" value="KAF7186008.1"/>
    <property type="molecule type" value="Genomic_DNA"/>
</dbReference>
<evidence type="ECO:0000256" key="4">
    <source>
        <dbReference type="ARBA" id="ARBA00022857"/>
    </source>
</evidence>
<dbReference type="GO" id="GO:0050661">
    <property type="term" value="F:NADP binding"/>
    <property type="evidence" value="ECO:0007669"/>
    <property type="project" value="InterPro"/>
</dbReference>
<organism evidence="6 7">
    <name type="scientific">Pseudocercospora fuligena</name>
    <dbReference type="NCBI Taxonomy" id="685502"/>
    <lineage>
        <taxon>Eukaryota</taxon>
        <taxon>Fungi</taxon>
        <taxon>Dikarya</taxon>
        <taxon>Ascomycota</taxon>
        <taxon>Pezizomycotina</taxon>
        <taxon>Dothideomycetes</taxon>
        <taxon>Dothideomycetidae</taxon>
        <taxon>Mycosphaerellales</taxon>
        <taxon>Mycosphaerellaceae</taxon>
        <taxon>Pseudocercospora</taxon>
    </lineage>
</organism>
<dbReference type="GO" id="GO:0004499">
    <property type="term" value="F:N,N-dimethylaniline monooxygenase activity"/>
    <property type="evidence" value="ECO:0007669"/>
    <property type="project" value="InterPro"/>
</dbReference>
<dbReference type="InterPro" id="IPR036188">
    <property type="entry name" value="FAD/NAD-bd_sf"/>
</dbReference>
<dbReference type="OrthoDB" id="66881at2759"/>
<evidence type="ECO:0000313" key="7">
    <source>
        <dbReference type="Proteomes" id="UP000660729"/>
    </source>
</evidence>
<dbReference type="GO" id="GO:0050660">
    <property type="term" value="F:flavin adenine dinucleotide binding"/>
    <property type="evidence" value="ECO:0007669"/>
    <property type="project" value="InterPro"/>
</dbReference>
<dbReference type="InterPro" id="IPR020946">
    <property type="entry name" value="Flavin_mOase-like"/>
</dbReference>
<dbReference type="Pfam" id="PF00743">
    <property type="entry name" value="FMO-like"/>
    <property type="match status" value="1"/>
</dbReference>
<sequence length="554" mass="61624">MRASRMDNSVAIVGAGALGLVATKNLIEEGFDVTTFEKTAYVGGLWHTNADSSVTSALVGTVSNGSKQASAFSDFPMPDSFPTYPNAAQLEEYFETYADHFDLRRFIKFSTTVTSITRDETKKKWIVGFRSSTQDMGTPQLQEFERLIMASGSNNRAHTPQVKGIEKFEGEVIHSQALKDASCYRGKTVLVVGISNSAADSIQLLTEAGASRLYVSHRRKFVTLPRVIHGKGLDYHLSLRNQYIGSWIQWLAPSLQAWLTTKFLETLQYQSFPELRHHACQKDRKFPPHGQFVPVMSETLGTNLIEGRVRSVHAIEEVVGAHRVKLRDGEVLENIDVILFCTGLHPDLASMLPPSADPYNPAHAPEIFAALPADYVKDRRVCRAYRGFLSLQHPHSLAFLGTVLSLRAAFTFYDLITMALAQLWSGKSPMPTDKEMRAQADAHLKSLANTMRVHGEVQHAGTIDHFAMDAWLHEAAGTGLLSSVGIFSWKAWVLYWTEPVLYKALVDGPPTAHAWRLFDTRGRRAWPGAKSAILEAYADSMELGKQFGKKEKIL</sequence>
<evidence type="ECO:0000256" key="5">
    <source>
        <dbReference type="ARBA" id="ARBA00023002"/>
    </source>
</evidence>
<gene>
    <name evidence="6" type="ORF">HII31_12671</name>
</gene>
<keyword evidence="7" id="KW-1185">Reference proteome</keyword>
<comment type="caution">
    <text evidence="6">The sequence shown here is derived from an EMBL/GenBank/DDBJ whole genome shotgun (WGS) entry which is preliminary data.</text>
</comment>
<protein>
    <submittedName>
        <fullName evidence="6">Monooxygenase aurF</fullName>
    </submittedName>
</protein>
<comment type="similarity">
    <text evidence="1">Belongs to the FMO family.</text>
</comment>
<dbReference type="PRINTS" id="PR00370">
    <property type="entry name" value="FMOXYGENASE"/>
</dbReference>
<keyword evidence="3" id="KW-0274">FAD</keyword>
<dbReference type="InterPro" id="IPR000960">
    <property type="entry name" value="Flavin_mOase"/>
</dbReference>
<dbReference type="Proteomes" id="UP000660729">
    <property type="component" value="Unassembled WGS sequence"/>
</dbReference>
<evidence type="ECO:0000256" key="2">
    <source>
        <dbReference type="ARBA" id="ARBA00022630"/>
    </source>
</evidence>
<evidence type="ECO:0000313" key="6">
    <source>
        <dbReference type="EMBL" id="KAF7186008.1"/>
    </source>
</evidence>
<dbReference type="SUPFAM" id="SSF51905">
    <property type="entry name" value="FAD/NAD(P)-binding domain"/>
    <property type="match status" value="2"/>
</dbReference>
<dbReference type="AlphaFoldDB" id="A0A8H6R7M2"/>
<keyword evidence="4" id="KW-0521">NADP</keyword>
<accession>A0A8H6R7M2</accession>
<evidence type="ECO:0000256" key="3">
    <source>
        <dbReference type="ARBA" id="ARBA00022827"/>
    </source>
</evidence>
<dbReference type="PANTHER" id="PTHR23023">
    <property type="entry name" value="DIMETHYLANILINE MONOOXYGENASE"/>
    <property type="match status" value="1"/>
</dbReference>
<dbReference type="InterPro" id="IPR050346">
    <property type="entry name" value="FMO-like"/>
</dbReference>
<name>A0A8H6R7M2_9PEZI</name>
<dbReference type="Gene3D" id="3.50.50.60">
    <property type="entry name" value="FAD/NAD(P)-binding domain"/>
    <property type="match status" value="1"/>
</dbReference>